<dbReference type="InterPro" id="IPR002639">
    <property type="entry name" value="UreF"/>
</dbReference>
<evidence type="ECO:0000256" key="3">
    <source>
        <dbReference type="ARBA" id="ARBA00023186"/>
    </source>
</evidence>
<comment type="subcellular location">
    <subcellularLocation>
        <location evidence="4">Cytoplasm</location>
    </subcellularLocation>
</comment>
<organism evidence="5">
    <name type="scientific">Ochrobactrum sp. PW1</name>
    <dbReference type="NCBI Taxonomy" id="1882222"/>
    <lineage>
        <taxon>Bacteria</taxon>
        <taxon>Pseudomonadati</taxon>
        <taxon>Pseudomonadota</taxon>
        <taxon>Alphaproteobacteria</taxon>
        <taxon>Hyphomicrobiales</taxon>
        <taxon>Brucellaceae</taxon>
        <taxon>Brucella/Ochrobactrum group</taxon>
        <taxon>Ochrobactrum</taxon>
    </lineage>
</organism>
<dbReference type="EMBL" id="LC171369">
    <property type="protein sequence ID" value="BBA74360.1"/>
    <property type="molecule type" value="Genomic_DNA"/>
</dbReference>
<dbReference type="GO" id="GO:0005737">
    <property type="term" value="C:cytoplasm"/>
    <property type="evidence" value="ECO:0007669"/>
    <property type="project" value="UniProtKB-SubCell"/>
</dbReference>
<reference evidence="5" key="1">
    <citation type="submission" date="2016-07" db="EMBL/GenBank/DDBJ databases">
        <title>Genomics reveals synergistic degradation of pyrene by five bacteria in a mangrove sediment-derived bacterial consortium.</title>
        <authorList>
            <person name="Wanapaisan P."/>
            <person name="Vejarano F."/>
            <person name="Chakraborty J."/>
            <person name="Shintani M."/>
            <person name="Muangchinda C."/>
            <person name="Laothamteep N."/>
            <person name="Suzuki-Minakuchi C."/>
            <person name="Inoue K."/>
            <person name="Nojiri H."/>
            <person name="Pinyakong O."/>
        </authorList>
    </citation>
    <scope>NUCLEOTIDE SEQUENCE</scope>
    <source>
        <strain evidence="5">PW1</strain>
    </source>
</reference>
<sequence>MSMAKRTITLTATDKSITPMADAELFDLMSWMSPAWPIGAFAHSSGLEWAVEAGHVTDRSSTRDWIVALVEHGAIHNDLVLFTHAWRASRLGDAGRFDEVAQLALASQIGHERYVESTAQGSAFVRISRAASGVADFTKQLAGLERTDIAYPVAAAALFALRGIALERALTAWLHGAVSNLVSAAQRLVPLGQTDGQLVLHDCREVVMAAVKHMASLPDGDPFDALGGCTLVADLGCMAHETQYTRLFRT</sequence>
<keyword evidence="3 4" id="KW-0143">Chaperone</keyword>
<dbReference type="AlphaFoldDB" id="A0A292GRZ0"/>
<dbReference type="PIRSF" id="PIRSF009467">
    <property type="entry name" value="Ureas_acces_UreF"/>
    <property type="match status" value="1"/>
</dbReference>
<keyword evidence="2 4" id="KW-0996">Nickel insertion</keyword>
<accession>A0A292GRZ0</accession>
<gene>
    <name evidence="4" type="primary">ureF</name>
</gene>
<dbReference type="GO" id="GO:0016151">
    <property type="term" value="F:nickel cation binding"/>
    <property type="evidence" value="ECO:0007669"/>
    <property type="project" value="UniProtKB-UniRule"/>
</dbReference>
<dbReference type="Gene3D" id="1.10.4190.10">
    <property type="entry name" value="Urease accessory protein UreF"/>
    <property type="match status" value="1"/>
</dbReference>
<dbReference type="InterPro" id="IPR038277">
    <property type="entry name" value="UreF_sf"/>
</dbReference>
<name>A0A292GRZ0_9HYPH</name>
<dbReference type="PANTHER" id="PTHR33620">
    <property type="entry name" value="UREASE ACCESSORY PROTEIN F"/>
    <property type="match status" value="1"/>
</dbReference>
<comment type="similarity">
    <text evidence="4">Belongs to the UreF family.</text>
</comment>
<comment type="subunit">
    <text evidence="4">UreD, UreF and UreG form a complex that acts as a GTP-hydrolysis-dependent molecular chaperone, activating the urease apoprotein by helping to assemble the nickel containing metallocenter of UreC. The UreE protein probably delivers the nickel.</text>
</comment>
<evidence type="ECO:0000313" key="5">
    <source>
        <dbReference type="EMBL" id="BBA74360.1"/>
    </source>
</evidence>
<protein>
    <recommendedName>
        <fullName evidence="4">Urease accessory protein UreF</fullName>
    </recommendedName>
</protein>
<dbReference type="Pfam" id="PF01730">
    <property type="entry name" value="UreF"/>
    <property type="match status" value="1"/>
</dbReference>
<evidence type="ECO:0000256" key="4">
    <source>
        <dbReference type="HAMAP-Rule" id="MF_01385"/>
    </source>
</evidence>
<comment type="function">
    <text evidence="4">Required for maturation of urease via the functional incorporation of the urease nickel metallocenter.</text>
</comment>
<evidence type="ECO:0000256" key="1">
    <source>
        <dbReference type="ARBA" id="ARBA00022490"/>
    </source>
</evidence>
<dbReference type="HAMAP" id="MF_01385">
    <property type="entry name" value="UreF"/>
    <property type="match status" value="1"/>
</dbReference>
<proteinExistence type="inferred from homology"/>
<dbReference type="PANTHER" id="PTHR33620:SF1">
    <property type="entry name" value="UREASE ACCESSORY PROTEIN F"/>
    <property type="match status" value="1"/>
</dbReference>
<keyword evidence="1 4" id="KW-0963">Cytoplasm</keyword>
<evidence type="ECO:0000256" key="2">
    <source>
        <dbReference type="ARBA" id="ARBA00022988"/>
    </source>
</evidence>